<reference evidence="2" key="1">
    <citation type="submission" date="2022-07" db="EMBL/GenBank/DDBJ databases">
        <title>Phylogenomic reconstructions and comparative analyses of Kickxellomycotina fungi.</title>
        <authorList>
            <person name="Reynolds N.K."/>
            <person name="Stajich J.E."/>
            <person name="Barry K."/>
            <person name="Grigoriev I.V."/>
            <person name="Crous P."/>
            <person name="Smith M.E."/>
        </authorList>
    </citation>
    <scope>NUCLEOTIDE SEQUENCE</scope>
    <source>
        <strain evidence="2">RSA 861</strain>
    </source>
</reference>
<evidence type="ECO:0000256" key="1">
    <source>
        <dbReference type="SAM" id="MobiDB-lite"/>
    </source>
</evidence>
<gene>
    <name evidence="2" type="primary">RGP1_2</name>
    <name evidence="2" type="ORF">IWQ60_005668</name>
</gene>
<feature type="region of interest" description="Disordered" evidence="1">
    <location>
        <begin position="234"/>
        <end position="255"/>
    </location>
</feature>
<sequence>MGIVVTPHFDRGGVYYAGETLRCTLTFSYARDALSHLAASSTGRPSAPPATSVTRSRNLSQLSVAAAWPTGRSSRTTSLAATSPREGSLSAVSARTSLESAYSAWPDEVGDGGDWTRGAIDYTPFGLPERSPGGPGPFLNHDDWPGVGTRSRTPSFPAPVPLADERMADKITRDEGDPPTLGTEPTPEPTKPETADTKLPAASSSMSLGGWLGLWDTPAIESATPTLVSAELINSNTEPPPPATATTPASQSGGGLWSRFPGMLRASSSERPNPVANLSVMNRSSSSPHAAARPRRLLCAFAQLEGTLSVDSAIVRTEQLESLRAIAMYPGAAPTTSAASAGTPARHPATAAFHSRWPTFSTPPSLLFIDLALLPGQARQVTFEVRLPRELPPTFRGRAIRFSYALVLTSQHSALNRQPHVVQLPFHILPYVDGQGKSPLYDLLQPVIRLKDEASVAEVEKSEPHPSSGQFDTIDLQHNDFLRDVIEEVHGQPSPPDEKNEGQRDLAAQALSGLMVPTESPDEGDTIVENIEHVCRLRNQVRLHLRNAAGLSIALVALPKDAFQIGETVRGEVQLLGTDGVACLHLSLWLESEEVVDDEFAVQSLGRCRTLTRRIHDERHEFCRYIRTVPFQLGCPASHTGTASAATQTLATAGFRSSAVRLQWSLRVEFIIGRNDQVPDKADVDPSPTIPEPPAAKVHRALPLMESLTMAYQQRVLSTTAVTEVPAETLTCTVPLRMYPASRDLSFATETPAAMATTYTLPSF</sequence>
<evidence type="ECO:0000313" key="2">
    <source>
        <dbReference type="EMBL" id="KAJ1923754.1"/>
    </source>
</evidence>
<dbReference type="EMBL" id="JANBPT010000314">
    <property type="protein sequence ID" value="KAJ1923754.1"/>
    <property type="molecule type" value="Genomic_DNA"/>
</dbReference>
<keyword evidence="3" id="KW-1185">Reference proteome</keyword>
<evidence type="ECO:0000313" key="3">
    <source>
        <dbReference type="Proteomes" id="UP001150569"/>
    </source>
</evidence>
<feature type="region of interest" description="Disordered" evidence="1">
    <location>
        <begin position="171"/>
        <end position="203"/>
    </location>
</feature>
<dbReference type="Pfam" id="PF08737">
    <property type="entry name" value="Rgp1"/>
    <property type="match status" value="1"/>
</dbReference>
<dbReference type="AlphaFoldDB" id="A0A9W8DUE8"/>
<dbReference type="OrthoDB" id="1918at2759"/>
<comment type="caution">
    <text evidence="2">The sequence shown here is derived from an EMBL/GenBank/DDBJ whole genome shotgun (WGS) entry which is preliminary data.</text>
</comment>
<accession>A0A9W8DUE8</accession>
<feature type="compositionally biased region" description="Low complexity" evidence="1">
    <location>
        <begin position="70"/>
        <end position="83"/>
    </location>
</feature>
<dbReference type="InterPro" id="IPR014848">
    <property type="entry name" value="Rgp1"/>
</dbReference>
<proteinExistence type="predicted"/>
<feature type="region of interest" description="Disordered" evidence="1">
    <location>
        <begin position="66"/>
        <end position="90"/>
    </location>
</feature>
<name>A0A9W8DUE8_9FUNG</name>
<protein>
    <submittedName>
        <fullName evidence="2">Golgi membrane exchange factor (Ric1p-Rgp1p) subunit</fullName>
    </submittedName>
</protein>
<organism evidence="2 3">
    <name type="scientific">Tieghemiomyces parasiticus</name>
    <dbReference type="NCBI Taxonomy" id="78921"/>
    <lineage>
        <taxon>Eukaryota</taxon>
        <taxon>Fungi</taxon>
        <taxon>Fungi incertae sedis</taxon>
        <taxon>Zoopagomycota</taxon>
        <taxon>Kickxellomycotina</taxon>
        <taxon>Dimargaritomycetes</taxon>
        <taxon>Dimargaritales</taxon>
        <taxon>Dimargaritaceae</taxon>
        <taxon>Tieghemiomyces</taxon>
    </lineage>
</organism>
<dbReference type="PANTHER" id="PTHR12507">
    <property type="entry name" value="REDUCED GROWTH PHENOTYPE 1 RGP1, YEAST -RELATED"/>
    <property type="match status" value="1"/>
</dbReference>
<dbReference type="Proteomes" id="UP001150569">
    <property type="component" value="Unassembled WGS sequence"/>
</dbReference>